<dbReference type="SUPFAM" id="SSF53383">
    <property type="entry name" value="PLP-dependent transferases"/>
    <property type="match status" value="1"/>
</dbReference>
<evidence type="ECO:0000313" key="5">
    <source>
        <dbReference type="Proteomes" id="UP001180737"/>
    </source>
</evidence>
<dbReference type="PANTHER" id="PTHR43094:SF1">
    <property type="entry name" value="AMINOTRANSFERASE CLASS-III"/>
    <property type="match status" value="1"/>
</dbReference>
<evidence type="ECO:0000313" key="4">
    <source>
        <dbReference type="EMBL" id="MDT0570265.1"/>
    </source>
</evidence>
<dbReference type="RefSeq" id="WP_033530226.1">
    <property type="nucleotide sequence ID" value="NZ_JAVRFJ010000020.1"/>
</dbReference>
<dbReference type="PANTHER" id="PTHR43094">
    <property type="entry name" value="AMINOTRANSFERASE"/>
    <property type="match status" value="1"/>
</dbReference>
<name>A0ABU2Z108_9ACTN</name>
<dbReference type="EMBL" id="JAVRFJ010000020">
    <property type="protein sequence ID" value="MDT0570265.1"/>
    <property type="molecule type" value="Genomic_DNA"/>
</dbReference>
<accession>A0ABU2Z108</accession>
<evidence type="ECO:0000256" key="1">
    <source>
        <dbReference type="ARBA" id="ARBA00008954"/>
    </source>
</evidence>
<comment type="similarity">
    <text evidence="1 3">Belongs to the class-III pyridoxal-phosphate-dependent aminotransferase family.</text>
</comment>
<dbReference type="InterPro" id="IPR015421">
    <property type="entry name" value="PyrdxlP-dep_Trfase_major"/>
</dbReference>
<keyword evidence="5" id="KW-1185">Reference proteome</keyword>
<proteinExistence type="inferred from homology"/>
<gene>
    <name evidence="4" type="ORF">RM704_22795</name>
</gene>
<dbReference type="Gene3D" id="3.40.640.10">
    <property type="entry name" value="Type I PLP-dependent aspartate aminotransferase-like (Major domain)"/>
    <property type="match status" value="1"/>
</dbReference>
<dbReference type="InterPro" id="IPR015424">
    <property type="entry name" value="PyrdxlP-dep_Trfase"/>
</dbReference>
<comment type="caution">
    <text evidence="4">The sequence shown here is derived from an EMBL/GenBank/DDBJ whole genome shotgun (WGS) entry which is preliminary data.</text>
</comment>
<sequence length="454" mass="49652">MAFTDLQAKARRHLWPHYTEMSRVEDGSLPVIVRGDGCTVEDAHGRRFLDGLAGLFCVQIGYSHGAEIGRAAAAQLEELPYYPNWSYAHPRAIELAAEVADLAPEGLERVFFVSGGADAVETAWKLACQYHQERGERRWKVVSRHMAWHGTSLGALSINGVPGARLPFEPLVPGAVRTRNTARFRRPAEETDAQFCAFLLDDLEQAILREGPSSIAMVIMEPVQNVGGALTAPAGYFEGVRAICDRYGILLCADEVITGFGRMGEWFASTRYGIRPDLITCAKGLSSGYAPIGAVIASEEMAAPFLERGSMFLHGLTFGAHPVSAAIALKNLEIMRRERIVEHVAENQGAFEATLRQLLSLPIVGDIRGGGFFYTIELVSDPDTRETFDAEQSRRILHDFVSPRIFDSGLICRTDDRASPLLQLSPPLIAGQAEFDRITAILGDALTEAGKLLP</sequence>
<dbReference type="Pfam" id="PF00202">
    <property type="entry name" value="Aminotran_3"/>
    <property type="match status" value="1"/>
</dbReference>
<keyword evidence="4" id="KW-0032">Aminotransferase</keyword>
<evidence type="ECO:0000256" key="2">
    <source>
        <dbReference type="ARBA" id="ARBA00022898"/>
    </source>
</evidence>
<keyword evidence="2 3" id="KW-0663">Pyridoxal phosphate</keyword>
<dbReference type="NCBIfam" id="NF005102">
    <property type="entry name" value="PRK06541.1"/>
    <property type="match status" value="1"/>
</dbReference>
<dbReference type="InterPro" id="IPR015422">
    <property type="entry name" value="PyrdxlP-dep_Trfase_small"/>
</dbReference>
<dbReference type="GO" id="GO:0008483">
    <property type="term" value="F:transaminase activity"/>
    <property type="evidence" value="ECO:0007669"/>
    <property type="project" value="UniProtKB-KW"/>
</dbReference>
<organism evidence="4 5">
    <name type="scientific">Streptomyces gottesmaniae</name>
    <dbReference type="NCBI Taxonomy" id="3075518"/>
    <lineage>
        <taxon>Bacteria</taxon>
        <taxon>Bacillati</taxon>
        <taxon>Actinomycetota</taxon>
        <taxon>Actinomycetes</taxon>
        <taxon>Kitasatosporales</taxon>
        <taxon>Streptomycetaceae</taxon>
        <taxon>Streptomyces</taxon>
    </lineage>
</organism>
<keyword evidence="4" id="KW-0808">Transferase</keyword>
<dbReference type="Proteomes" id="UP001180737">
    <property type="component" value="Unassembled WGS sequence"/>
</dbReference>
<dbReference type="CDD" id="cd00610">
    <property type="entry name" value="OAT_like"/>
    <property type="match status" value="1"/>
</dbReference>
<protein>
    <submittedName>
        <fullName evidence="4">Aspartate aminotransferase family protein</fullName>
    </submittedName>
</protein>
<dbReference type="Gene3D" id="3.90.1150.10">
    <property type="entry name" value="Aspartate Aminotransferase, domain 1"/>
    <property type="match status" value="1"/>
</dbReference>
<reference evidence="4" key="1">
    <citation type="submission" date="2024-05" db="EMBL/GenBank/DDBJ databases">
        <title>30 novel species of actinomycetes from the DSMZ collection.</title>
        <authorList>
            <person name="Nouioui I."/>
        </authorList>
    </citation>
    <scope>NUCLEOTIDE SEQUENCE</scope>
    <source>
        <strain evidence="4">DSM 3412</strain>
    </source>
</reference>
<dbReference type="InterPro" id="IPR049704">
    <property type="entry name" value="Aminotrans_3_PPA_site"/>
</dbReference>
<dbReference type="InterPro" id="IPR005814">
    <property type="entry name" value="Aminotrans_3"/>
</dbReference>
<evidence type="ECO:0000256" key="3">
    <source>
        <dbReference type="RuleBase" id="RU003560"/>
    </source>
</evidence>
<dbReference type="PROSITE" id="PS00600">
    <property type="entry name" value="AA_TRANSFER_CLASS_3"/>
    <property type="match status" value="1"/>
</dbReference>